<reference evidence="4" key="1">
    <citation type="submission" date="2019-04" db="EMBL/GenBank/DDBJ databases">
        <title>Friends and foes A comparative genomics study of 23 Aspergillus species from section Flavi.</title>
        <authorList>
            <consortium name="DOE Joint Genome Institute"/>
            <person name="Kjaerbolling I."/>
            <person name="Vesth T."/>
            <person name="Frisvad J.C."/>
            <person name="Nybo J.L."/>
            <person name="Theobald S."/>
            <person name="Kildgaard S."/>
            <person name="Isbrandt T."/>
            <person name="Kuo A."/>
            <person name="Sato A."/>
            <person name="Lyhne E.K."/>
            <person name="Kogle M.E."/>
            <person name="Wiebenga A."/>
            <person name="Kun R.S."/>
            <person name="Lubbers R.J."/>
            <person name="Makela M.R."/>
            <person name="Barry K."/>
            <person name="Chovatia M."/>
            <person name="Clum A."/>
            <person name="Daum C."/>
            <person name="Haridas S."/>
            <person name="He G."/>
            <person name="LaButti K."/>
            <person name="Lipzen A."/>
            <person name="Mondo S."/>
            <person name="Riley R."/>
            <person name="Salamov A."/>
            <person name="Simmons B.A."/>
            <person name="Magnuson J.K."/>
            <person name="Henrissat B."/>
            <person name="Mortensen U.H."/>
            <person name="Larsen T.O."/>
            <person name="Devries R.P."/>
            <person name="Grigoriev I.V."/>
            <person name="Machida M."/>
            <person name="Baker S.E."/>
            <person name="Andersen M.R."/>
        </authorList>
    </citation>
    <scope>NUCLEOTIDE SEQUENCE [LARGE SCALE GENOMIC DNA]</scope>
    <source>
        <strain evidence="4">CBS 121.62</strain>
    </source>
</reference>
<dbReference type="EMBL" id="ML734598">
    <property type="protein sequence ID" value="KAB8246540.1"/>
    <property type="molecule type" value="Genomic_DNA"/>
</dbReference>
<dbReference type="Pfam" id="PF11951">
    <property type="entry name" value="Fungal_trans_2"/>
    <property type="match status" value="1"/>
</dbReference>
<protein>
    <recommendedName>
        <fullName evidence="5">Zn(2)-C6 fungal-type domain-containing protein</fullName>
    </recommendedName>
</protein>
<evidence type="ECO:0000256" key="3">
    <source>
        <dbReference type="ARBA" id="ARBA00023242"/>
    </source>
</evidence>
<evidence type="ECO:0000256" key="2">
    <source>
        <dbReference type="ARBA" id="ARBA00023163"/>
    </source>
</evidence>
<dbReference type="VEuPathDB" id="FungiDB:F9C07_2217051"/>
<keyword evidence="3" id="KW-0539">Nucleus</keyword>
<proteinExistence type="predicted"/>
<keyword evidence="1" id="KW-0805">Transcription regulation</keyword>
<keyword evidence="2" id="KW-0804">Transcription</keyword>
<evidence type="ECO:0008006" key="5">
    <source>
        <dbReference type="Google" id="ProtNLM"/>
    </source>
</evidence>
<name>A0A5N6GZX3_ASPFL</name>
<dbReference type="VEuPathDB" id="FungiDB:AFLA_012173"/>
<accession>A0A5N6GZX3</accession>
<gene>
    <name evidence="4" type="ORF">BDV35DRAFT_404813</name>
</gene>
<dbReference type="CDD" id="cd00067">
    <property type="entry name" value="GAL4"/>
    <property type="match status" value="1"/>
</dbReference>
<dbReference type="GO" id="GO:0008270">
    <property type="term" value="F:zinc ion binding"/>
    <property type="evidence" value="ECO:0007669"/>
    <property type="project" value="InterPro"/>
</dbReference>
<dbReference type="InterPro" id="IPR021858">
    <property type="entry name" value="Fun_TF"/>
</dbReference>
<sequence>MKSRTNPACGTCRKKCRKCDRARPVCNRYQLHSKGHEQNNHMLSSSLTDDEQDVLLAVVTLLVLFDICETGVSSHGVHLTGAGYTCGKLARQPKVITSPRTTFLLTALGCGAEKLAYSDNVRRCIFLEADHFNLETLVGCPVELFYEIGCVLTAGKQTYWTVRKNSFASGTPRVSPFRVEIRSGYLSGYCDSQIDGLFLVRMNESSRPFVQSLMPQRKFRPTQHFSKGYCSLGS</sequence>
<dbReference type="AlphaFoldDB" id="A0A5N6GZX3"/>
<evidence type="ECO:0000256" key="1">
    <source>
        <dbReference type="ARBA" id="ARBA00023015"/>
    </source>
</evidence>
<organism evidence="4">
    <name type="scientific">Aspergillus flavus</name>
    <dbReference type="NCBI Taxonomy" id="5059"/>
    <lineage>
        <taxon>Eukaryota</taxon>
        <taxon>Fungi</taxon>
        <taxon>Dikarya</taxon>
        <taxon>Ascomycota</taxon>
        <taxon>Pezizomycotina</taxon>
        <taxon>Eurotiomycetes</taxon>
        <taxon>Eurotiomycetidae</taxon>
        <taxon>Eurotiales</taxon>
        <taxon>Aspergillaceae</taxon>
        <taxon>Aspergillus</taxon>
        <taxon>Aspergillus subgen. Circumdati</taxon>
    </lineage>
</organism>
<dbReference type="InterPro" id="IPR001138">
    <property type="entry name" value="Zn2Cys6_DnaBD"/>
</dbReference>
<evidence type="ECO:0000313" key="4">
    <source>
        <dbReference type="EMBL" id="KAB8246540.1"/>
    </source>
</evidence>
<dbReference type="Proteomes" id="UP000325434">
    <property type="component" value="Unassembled WGS sequence"/>
</dbReference>
<dbReference type="GO" id="GO:0000981">
    <property type="term" value="F:DNA-binding transcription factor activity, RNA polymerase II-specific"/>
    <property type="evidence" value="ECO:0007669"/>
    <property type="project" value="InterPro"/>
</dbReference>